<name>A0A3S4H2V9_SERRU</name>
<dbReference type="AlphaFoldDB" id="A0A3S4H2V9"/>
<protein>
    <submittedName>
        <fullName evidence="1">Uncharacterized protein</fullName>
    </submittedName>
</protein>
<evidence type="ECO:0000313" key="1">
    <source>
        <dbReference type="EMBL" id="VEA68257.1"/>
    </source>
</evidence>
<reference evidence="1 2" key="1">
    <citation type="submission" date="2018-12" db="EMBL/GenBank/DDBJ databases">
        <authorList>
            <consortium name="Pathogen Informatics"/>
        </authorList>
    </citation>
    <scope>NUCLEOTIDE SEQUENCE [LARGE SCALE GENOMIC DNA]</scope>
    <source>
        <strain evidence="1 2">NCTC9419</strain>
    </source>
</reference>
<organism evidence="1 2">
    <name type="scientific">Serratia rubidaea</name>
    <name type="common">Serratia marinorubra</name>
    <dbReference type="NCBI Taxonomy" id="61652"/>
    <lineage>
        <taxon>Bacteria</taxon>
        <taxon>Pseudomonadati</taxon>
        <taxon>Pseudomonadota</taxon>
        <taxon>Gammaproteobacteria</taxon>
        <taxon>Enterobacterales</taxon>
        <taxon>Yersiniaceae</taxon>
        <taxon>Serratia</taxon>
    </lineage>
</organism>
<dbReference type="Proteomes" id="UP000271603">
    <property type="component" value="Chromosome"/>
</dbReference>
<sequence length="295" mass="33694">MRASPMLPSISALNYSHNQFLNHITGIDSLLSVFPASVNCYIYNSFLFRPCPSHKLKLELFLFYFCFSLTKKNSKKGIFMKTYKDIAKRIAKIIISPETAVGFVNGVLSVPQDLGYLAYSYLDTDSRHHRDTERLRLIKAVRYGILQNENLARTIETVLNKFNQYMPENKRDKIYAKIGSSIFGRAITNSIISKKIATSIAQRSTLMVALRGGIVGNTLLAGGMAERSIYTSRRLQRTEPEIYYALRQRNHDFLYFLVEPALHPFIEALRVRRSQGEAAFNQILDLVEKEVSYGK</sequence>
<proteinExistence type="predicted"/>
<evidence type="ECO:0000313" key="2">
    <source>
        <dbReference type="Proteomes" id="UP000271603"/>
    </source>
</evidence>
<dbReference type="EMBL" id="LR134155">
    <property type="protein sequence ID" value="VEA68257.1"/>
    <property type="molecule type" value="Genomic_DNA"/>
</dbReference>
<gene>
    <name evidence="1" type="ORF">NCTC9419_00346</name>
</gene>
<accession>A0A3S4H2V9</accession>